<dbReference type="RefSeq" id="WP_187562243.1">
    <property type="nucleotide sequence ID" value="NZ_JACGWS010000006.1"/>
</dbReference>
<feature type="domain" description="Fido" evidence="1">
    <location>
        <begin position="94"/>
        <end position="249"/>
    </location>
</feature>
<name>A0ABR7Q9E7_9FLAO</name>
<dbReference type="SUPFAM" id="SSF140931">
    <property type="entry name" value="Fic-like"/>
    <property type="match status" value="1"/>
</dbReference>
<dbReference type="InterPro" id="IPR040198">
    <property type="entry name" value="Fido_containing"/>
</dbReference>
<dbReference type="Proteomes" id="UP000619238">
    <property type="component" value="Unassembled WGS sequence"/>
</dbReference>
<gene>
    <name evidence="2" type="ORF">H2O64_10930</name>
</gene>
<protein>
    <submittedName>
        <fullName evidence="2">Fic family protein</fullName>
    </submittedName>
</protein>
<accession>A0ABR7Q9E7</accession>
<dbReference type="PROSITE" id="PS51459">
    <property type="entry name" value="FIDO"/>
    <property type="match status" value="1"/>
</dbReference>
<reference evidence="2 3" key="1">
    <citation type="submission" date="2020-07" db="EMBL/GenBank/DDBJ databases">
        <title>Description of Kordia aestuariivivens sp. nov., isolated from a tidal flat.</title>
        <authorList>
            <person name="Park S."/>
            <person name="Yoon J.-H."/>
        </authorList>
    </citation>
    <scope>NUCLEOTIDE SEQUENCE [LARGE SCALE GENOMIC DNA]</scope>
    <source>
        <strain evidence="2 3">YSTF-M3</strain>
    </source>
</reference>
<proteinExistence type="predicted"/>
<evidence type="ECO:0000259" key="1">
    <source>
        <dbReference type="PROSITE" id="PS51459"/>
    </source>
</evidence>
<sequence>MEELKKALELKHELDVLRPIDAEREAIIMQKFRLDWNYHSNHLEGNTLTYGETKALLLFNITAQGKPLKDHIEVTGHNEAINWVLDLVKGDRPLSESFIRQIHELLLKEPYEVDAETPDGKPTKKKVHVGEYKKTPNHVKTVTGEIFRFATPEETPAKMTDLLNWYRSKTEEETINPILVAAEFHYKFIRIHPFDDGNGRTARIIMNFILMKYGFPPTIIKTEDKENYFAALRLADAGNIEAFINYIAQNLVHSLELMISGANGESIEEEDDVEKEVVLLEQRFKYLNNSATIKDPQDVKKIINESGFKLLKEIKFKQTKIFKKFYVNIHVNSSTSIDPSVDSFSEPVISEFTISLKADQVKSTIIDGNFSFDLKFEFKSEHYAISYIEKSEKMIISKNLLKKKYGEQLTEEEIDYLVSQTVKKHKDFLKEKIEQKEEENSKK</sequence>
<dbReference type="Pfam" id="PF02661">
    <property type="entry name" value="Fic"/>
    <property type="match status" value="1"/>
</dbReference>
<dbReference type="Gene3D" id="1.10.3290.10">
    <property type="entry name" value="Fido-like domain"/>
    <property type="match status" value="1"/>
</dbReference>
<evidence type="ECO:0000313" key="3">
    <source>
        <dbReference type="Proteomes" id="UP000619238"/>
    </source>
</evidence>
<comment type="caution">
    <text evidence="2">The sequence shown here is derived from an EMBL/GenBank/DDBJ whole genome shotgun (WGS) entry which is preliminary data.</text>
</comment>
<evidence type="ECO:0000313" key="2">
    <source>
        <dbReference type="EMBL" id="MBC8755189.1"/>
    </source>
</evidence>
<dbReference type="InterPro" id="IPR036597">
    <property type="entry name" value="Fido-like_dom_sf"/>
</dbReference>
<keyword evidence="3" id="KW-1185">Reference proteome</keyword>
<dbReference type="EMBL" id="JACGWS010000006">
    <property type="protein sequence ID" value="MBC8755189.1"/>
    <property type="molecule type" value="Genomic_DNA"/>
</dbReference>
<dbReference type="PANTHER" id="PTHR13504:SF38">
    <property type="entry name" value="FIDO DOMAIN-CONTAINING PROTEIN"/>
    <property type="match status" value="1"/>
</dbReference>
<organism evidence="2 3">
    <name type="scientific">Kordia aestuariivivens</name>
    <dbReference type="NCBI Taxonomy" id="2759037"/>
    <lineage>
        <taxon>Bacteria</taxon>
        <taxon>Pseudomonadati</taxon>
        <taxon>Bacteroidota</taxon>
        <taxon>Flavobacteriia</taxon>
        <taxon>Flavobacteriales</taxon>
        <taxon>Flavobacteriaceae</taxon>
        <taxon>Kordia</taxon>
    </lineage>
</organism>
<dbReference type="InterPro" id="IPR003812">
    <property type="entry name" value="Fido"/>
</dbReference>
<dbReference type="PANTHER" id="PTHR13504">
    <property type="entry name" value="FIDO DOMAIN-CONTAINING PROTEIN DDB_G0283145"/>
    <property type="match status" value="1"/>
</dbReference>